<keyword evidence="5 6" id="KW-0472">Membrane</keyword>
<dbReference type="SUPFAM" id="SSF53474">
    <property type="entry name" value="alpha/beta-Hydrolases"/>
    <property type="match status" value="1"/>
</dbReference>
<evidence type="ECO:0000256" key="1">
    <source>
        <dbReference type="ARBA" id="ARBA00004141"/>
    </source>
</evidence>
<evidence type="ECO:0000313" key="7">
    <source>
        <dbReference type="EMBL" id="ORE13086.1"/>
    </source>
</evidence>
<accession>A0A1X0RM54</accession>
<dbReference type="InterPro" id="IPR029058">
    <property type="entry name" value="AB_hydrolase_fold"/>
</dbReference>
<feature type="transmembrane region" description="Helical" evidence="6">
    <location>
        <begin position="169"/>
        <end position="194"/>
    </location>
</feature>
<organism evidence="7 8">
    <name type="scientific">Rhizopus microsporus</name>
    <dbReference type="NCBI Taxonomy" id="58291"/>
    <lineage>
        <taxon>Eukaryota</taxon>
        <taxon>Fungi</taxon>
        <taxon>Fungi incertae sedis</taxon>
        <taxon>Mucoromycota</taxon>
        <taxon>Mucoromycotina</taxon>
        <taxon>Mucoromycetes</taxon>
        <taxon>Mucorales</taxon>
        <taxon>Mucorineae</taxon>
        <taxon>Rhizopodaceae</taxon>
        <taxon>Rhizopus</taxon>
    </lineage>
</organism>
<feature type="transmembrane region" description="Helical" evidence="6">
    <location>
        <begin position="206"/>
        <end position="230"/>
    </location>
</feature>
<evidence type="ECO:0000256" key="2">
    <source>
        <dbReference type="ARBA" id="ARBA00009824"/>
    </source>
</evidence>
<dbReference type="VEuPathDB" id="FungiDB:BCV72DRAFT_73249"/>
<protein>
    <submittedName>
        <fullName evidence="7">DUF726-domain-containing protein</fullName>
    </submittedName>
</protein>
<evidence type="ECO:0000256" key="3">
    <source>
        <dbReference type="ARBA" id="ARBA00022692"/>
    </source>
</evidence>
<comment type="subcellular location">
    <subcellularLocation>
        <location evidence="1">Membrane</location>
        <topology evidence="1">Multi-pass membrane protein</topology>
    </subcellularLocation>
</comment>
<evidence type="ECO:0000256" key="6">
    <source>
        <dbReference type="SAM" id="Phobius"/>
    </source>
</evidence>
<dbReference type="OMA" id="GLAGWKM"/>
<reference evidence="7 8" key="1">
    <citation type="journal article" date="2016" name="Proc. Natl. Acad. Sci. U.S.A.">
        <title>Lipid metabolic changes in an early divergent fungus govern the establishment of a mutualistic symbiosis with endobacteria.</title>
        <authorList>
            <person name="Lastovetsky O.A."/>
            <person name="Gaspar M.L."/>
            <person name="Mondo S.J."/>
            <person name="LaButti K.M."/>
            <person name="Sandor L."/>
            <person name="Grigoriev I.V."/>
            <person name="Henry S.A."/>
            <person name="Pawlowska T.E."/>
        </authorList>
    </citation>
    <scope>NUCLEOTIDE SEQUENCE [LARGE SCALE GENOMIC DNA]</scope>
    <source>
        <strain evidence="7 8">ATCC 11559</strain>
    </source>
</reference>
<dbReference type="EMBL" id="KV921569">
    <property type="protein sequence ID" value="ORE13086.1"/>
    <property type="molecule type" value="Genomic_DNA"/>
</dbReference>
<evidence type="ECO:0000256" key="5">
    <source>
        <dbReference type="ARBA" id="ARBA00023136"/>
    </source>
</evidence>
<keyword evidence="3 6" id="KW-0812">Transmembrane</keyword>
<gene>
    <name evidence="7" type="ORF">BCV71DRAFT_206744</name>
</gene>
<dbReference type="Pfam" id="PF05277">
    <property type="entry name" value="DUF726"/>
    <property type="match status" value="1"/>
</dbReference>
<dbReference type="InterPro" id="IPR007941">
    <property type="entry name" value="DUF726"/>
</dbReference>
<dbReference type="PANTHER" id="PTHR17920">
    <property type="entry name" value="TRANSMEMBRANE AND COILED-COIL DOMAIN-CONTAINING PROTEIN 4 TMCO4"/>
    <property type="match status" value="1"/>
</dbReference>
<dbReference type="Proteomes" id="UP000242381">
    <property type="component" value="Unassembled WGS sequence"/>
</dbReference>
<dbReference type="PANTHER" id="PTHR17920:SF23">
    <property type="entry name" value="DUF726-DOMAIN-CONTAINING PROTEIN"/>
    <property type="match status" value="1"/>
</dbReference>
<proteinExistence type="inferred from homology"/>
<keyword evidence="4 6" id="KW-1133">Transmembrane helix</keyword>
<evidence type="ECO:0000313" key="8">
    <source>
        <dbReference type="Proteomes" id="UP000242381"/>
    </source>
</evidence>
<comment type="similarity">
    <text evidence="2">Belongs to the TMCO4 family.</text>
</comment>
<dbReference type="GO" id="GO:0016020">
    <property type="term" value="C:membrane"/>
    <property type="evidence" value="ECO:0007669"/>
    <property type="project" value="UniProtKB-SubCell"/>
</dbReference>
<sequence length="505" mass="55850">MPNDKPLIKLSVKDWTREQRMAIARVTGQALTNCAMGEPWSTDYWNKLLSYLDLTQKQLCVLTVDQAIDTLSSHKDIRIDVMLDLVALSIYGHQKAEMYYDARARNLLLELERLLQLSYGDLNAVERSVSQQMYYALQEQQSSSHTDNMGASAKKAVQEGNKKQQALRWVATGAGILGGGAMIALTGGLAAPLLAPLLVGVTGAGFFATAGGVALITSLFGLTGGGLAGWKMHRRMKGIDEFEFRQILRDPDLPPIPSLHCTICISGFLLESANETKTPWEHAFEGKHGSGSDIYCLEYEKKELLDLGYSFKRFIKDSAIKYVGMEVAKSTVLHAFFAAVALPATILKMADVIDNPWQIAVDRSRKAGAVLADVLQQRIHGNRPCSLIAYSCGCLVIWHCLLELYQRGCIGIVNHVVLMGAPLSTEDEQEWLHVQSVVSGRFVNCYTSNDWVLAYVYRLHSLATSVAGLEAVKIGRIENLEIPELDGHTKYPYIVKDVLDQIKLE</sequence>
<dbReference type="AlphaFoldDB" id="A0A1X0RM54"/>
<evidence type="ECO:0000256" key="4">
    <source>
        <dbReference type="ARBA" id="ARBA00022989"/>
    </source>
</evidence>
<name>A0A1X0RM54_RHIZD</name>